<dbReference type="InterPro" id="IPR050600">
    <property type="entry name" value="SETD3_SETD6_MTase"/>
</dbReference>
<dbReference type="SUPFAM" id="SSF82199">
    <property type="entry name" value="SET domain"/>
    <property type="match status" value="1"/>
</dbReference>
<dbReference type="PANTHER" id="PTHR13271:SF34">
    <property type="entry name" value="N-LYSINE METHYLTRANSFERASE SETD6"/>
    <property type="match status" value="1"/>
</dbReference>
<dbReference type="InterPro" id="IPR001214">
    <property type="entry name" value="SET_dom"/>
</dbReference>
<dbReference type="VEuPathDB" id="FungiDB:A1Q1_08133"/>
<dbReference type="PROSITE" id="PS50280">
    <property type="entry name" value="SET"/>
    <property type="match status" value="1"/>
</dbReference>
<gene>
    <name evidence="2" type="ORF">A1Q1_08133</name>
</gene>
<dbReference type="HOGENOM" id="CLU_023001_0_0_1"/>
<dbReference type="RefSeq" id="XP_014181755.1">
    <property type="nucleotide sequence ID" value="XM_014326280.1"/>
</dbReference>
<name>J5R559_TRIAS</name>
<reference evidence="2 3" key="1">
    <citation type="journal article" date="2012" name="Eukaryot. Cell">
        <title>Draft genome sequence of CBS 2479, the standard type strain of Trichosporon asahii.</title>
        <authorList>
            <person name="Yang R.Y."/>
            <person name="Li H.T."/>
            <person name="Zhu H."/>
            <person name="Zhou G.P."/>
            <person name="Wang M."/>
            <person name="Wang L."/>
        </authorList>
    </citation>
    <scope>NUCLEOTIDE SEQUENCE [LARGE SCALE GENOMIC DNA]</scope>
    <source>
        <strain evidence="3">ATCC 90039 / CBS 2479 / JCM 2466 / KCTC 7840 / NCYC 2677 / UAMH 7654</strain>
    </source>
</reference>
<dbReference type="Gene3D" id="3.90.1410.10">
    <property type="entry name" value="set domain protein methyltransferase, domain 1"/>
    <property type="match status" value="1"/>
</dbReference>
<evidence type="ECO:0000313" key="3">
    <source>
        <dbReference type="Proteomes" id="UP000002748"/>
    </source>
</evidence>
<evidence type="ECO:0000313" key="2">
    <source>
        <dbReference type="EMBL" id="EJT50758.1"/>
    </source>
</evidence>
<dbReference type="CDD" id="cd10527">
    <property type="entry name" value="SET_LSMT"/>
    <property type="match status" value="1"/>
</dbReference>
<dbReference type="GeneID" id="25991645"/>
<organism evidence="2 3">
    <name type="scientific">Trichosporon asahii var. asahii (strain ATCC 90039 / CBS 2479 / JCM 2466 / KCTC 7840 / NBRC 103889/ NCYC 2677 / UAMH 7654)</name>
    <name type="common">Yeast</name>
    <dbReference type="NCBI Taxonomy" id="1186058"/>
    <lineage>
        <taxon>Eukaryota</taxon>
        <taxon>Fungi</taxon>
        <taxon>Dikarya</taxon>
        <taxon>Basidiomycota</taxon>
        <taxon>Agaricomycotina</taxon>
        <taxon>Tremellomycetes</taxon>
        <taxon>Trichosporonales</taxon>
        <taxon>Trichosporonaceae</taxon>
        <taxon>Trichosporon</taxon>
    </lineage>
</organism>
<sequence>MFPPHGLLAGEPAPSAQVLLDWCAENDIEVSPALSIEERHGGWGLVAKEQLELGAVLCKLPKTSILSIRNSSLPELPLDTRPGTSYTILGLTLALLHEFRLGRESKFFGYLQSLSRETVPIPTLWPLIEGTEKADAEEALAWLRGTDAERDLRRRDKEGLSLPALREFYDATKSRLPATKAHPDPSPFAAFAYTFSLVSTRAFLIDLYHTVALCPFADVANHSSAPHTSLASDDFVCHRCGSLARCVHDVPHPQTGIVERLAHLDPNARQTIGKGRDTVDMYVEWPLRKGQEVFNSYGENIPDSRLLVEWGFVPGAFPDASPVAESGSEGSAREDELLVEGVTWTLAELCPDIVAEAWDKMQEDVELAYASRFEPSEGSLLCASSPKPIHHINAGGQASLRLWGPVWLDALREVRKRRKKKARSKTPSVSLDEATGEAPKDVELLLQDVRQLEDVWEKQEGTLSAANARAARTMGKLLARRLVGMRKPQLGVGELYDLREEATGLTAMALTVVTDEVALLESTLARWEELAATAEA</sequence>
<dbReference type="GO" id="GO:0016279">
    <property type="term" value="F:protein-lysine N-methyltransferase activity"/>
    <property type="evidence" value="ECO:0007669"/>
    <property type="project" value="TreeGrafter"/>
</dbReference>
<proteinExistence type="predicted"/>
<dbReference type="KEGG" id="tasa:A1Q1_08133"/>
<evidence type="ECO:0000259" key="1">
    <source>
        <dbReference type="PROSITE" id="PS50280"/>
    </source>
</evidence>
<accession>J5R559</accession>
<protein>
    <submittedName>
        <fullName evidence="2">Phospholipid metabolism-related protein</fullName>
    </submittedName>
</protein>
<dbReference type="Proteomes" id="UP000002748">
    <property type="component" value="Unassembled WGS sequence"/>
</dbReference>
<dbReference type="PANTHER" id="PTHR13271">
    <property type="entry name" value="UNCHARACTERIZED PUTATIVE METHYLTRANSFERASE"/>
    <property type="match status" value="1"/>
</dbReference>
<dbReference type="AlphaFoldDB" id="J5R559"/>
<feature type="domain" description="SET" evidence="1">
    <location>
        <begin position="26"/>
        <end position="298"/>
    </location>
</feature>
<comment type="caution">
    <text evidence="2">The sequence shown here is derived from an EMBL/GenBank/DDBJ whole genome shotgun (WGS) entry which is preliminary data.</text>
</comment>
<dbReference type="GO" id="GO:0005634">
    <property type="term" value="C:nucleus"/>
    <property type="evidence" value="ECO:0007669"/>
    <property type="project" value="TreeGrafter"/>
</dbReference>
<dbReference type="EMBL" id="ALBS01000093">
    <property type="protein sequence ID" value="EJT50758.1"/>
    <property type="molecule type" value="Genomic_DNA"/>
</dbReference>
<dbReference type="InterPro" id="IPR046341">
    <property type="entry name" value="SET_dom_sf"/>
</dbReference>
<dbReference type="OrthoDB" id="441812at2759"/>